<dbReference type="OrthoDB" id="438224at2759"/>
<accession>A0A135LX64</accession>
<evidence type="ECO:0000313" key="3">
    <source>
        <dbReference type="EMBL" id="KXG53554.1"/>
    </source>
</evidence>
<feature type="domain" description="Cryptic loci regulator 2 C-terminal" evidence="2">
    <location>
        <begin position="275"/>
        <end position="415"/>
    </location>
</feature>
<evidence type="ECO:0000256" key="1">
    <source>
        <dbReference type="SAM" id="MobiDB-lite"/>
    </source>
</evidence>
<evidence type="ECO:0000313" key="4">
    <source>
        <dbReference type="Proteomes" id="UP000070168"/>
    </source>
</evidence>
<dbReference type="Proteomes" id="UP000070168">
    <property type="component" value="Unassembled WGS sequence"/>
</dbReference>
<comment type="caution">
    <text evidence="3">The sequence shown here is derived from an EMBL/GenBank/DDBJ whole genome shotgun (WGS) entry which is preliminary data.</text>
</comment>
<dbReference type="Pfam" id="PF10383">
    <property type="entry name" value="Clr2"/>
    <property type="match status" value="1"/>
</dbReference>
<organism evidence="3 4">
    <name type="scientific">Penicillium patulum</name>
    <name type="common">Penicillium griseofulvum</name>
    <dbReference type="NCBI Taxonomy" id="5078"/>
    <lineage>
        <taxon>Eukaryota</taxon>
        <taxon>Fungi</taxon>
        <taxon>Dikarya</taxon>
        <taxon>Ascomycota</taxon>
        <taxon>Pezizomycotina</taxon>
        <taxon>Eurotiomycetes</taxon>
        <taxon>Eurotiomycetidae</taxon>
        <taxon>Eurotiales</taxon>
        <taxon>Aspergillaceae</taxon>
        <taxon>Penicillium</taxon>
    </lineage>
</organism>
<sequence>MSSSSDEDYLNVEYIPMENTPSDGDMSTWPGENYLERPDFRWRQLLAENWLKAMGSYEEVTTERRPADAEGPDYWRIMVMKLKDKGHLDEDIEQKFNLDWVLTHEWLSDYFMKLVLDPAYVPRRGELVLWIWQGLEDGCLLRNPETGFIEIFGNDNEWHGVPKWRAGVVTQTPEEEGHMVNIIETPDNPRGLSYSGFRVETLPDPLGNDKSYSVQYAYVPLRNIKPFNTWQAYLNGQQREDAHPSIENAMTVMSSWSMVHKFHVIGDWPNARIQCKGIFVGAELLALHDTVRLRPHGFHPDQLKDGTVGEVTDVMVIEKIQLCLSECTDTDPEQLAEHFTALISGKLFTTNPNRITEDGPFKCTDAATEPIPLTAEEATTTFRQVGLSDYGPWYRMADGRTCNVSPHLIIGRCYEPLAAELMFGTHALGYDVSGVMEGRAYSSQVDTRMAKGKTWFWGDCRVETLGLTEINGVECGRTAAQREDPRKWQAIIKMSHGEFSHALRRQANIPSSGGRPFKSSSSALKGTSSRPKTGLSQVARNSKMVSSAIGSAPETEEDSFDDYTGLTDDPVTGGVSGLGLQGKHSSGEDSGEDYPFA</sequence>
<dbReference type="PANTHER" id="PTHR38046:SF1">
    <property type="entry name" value="CRYPTIC LOCI REGULATOR 2"/>
    <property type="match status" value="1"/>
</dbReference>
<dbReference type="InterPro" id="IPR038986">
    <property type="entry name" value="Clr2"/>
</dbReference>
<dbReference type="GO" id="GO:0030466">
    <property type="term" value="P:silent mating-type cassette heterochromatin formation"/>
    <property type="evidence" value="ECO:0007669"/>
    <property type="project" value="TreeGrafter"/>
</dbReference>
<name>A0A135LX64_PENPA</name>
<dbReference type="GO" id="GO:0033553">
    <property type="term" value="C:rDNA heterochromatin"/>
    <property type="evidence" value="ECO:0007669"/>
    <property type="project" value="TreeGrafter"/>
</dbReference>
<feature type="compositionally biased region" description="Polar residues" evidence="1">
    <location>
        <begin position="530"/>
        <end position="549"/>
    </location>
</feature>
<dbReference type="OMA" id="AMTVMSS"/>
<reference evidence="3 4" key="1">
    <citation type="journal article" date="2016" name="BMC Genomics">
        <title>Genome sequencing and secondary metabolism of the postharvest pathogen Penicillium griseofulvum.</title>
        <authorList>
            <person name="Banani H."/>
            <person name="Marcet-Houben M."/>
            <person name="Ballester A.R."/>
            <person name="Abbruscato P."/>
            <person name="Gonzalez-Candelas L."/>
            <person name="Gabaldon T."/>
            <person name="Spadaro D."/>
        </authorList>
    </citation>
    <scope>NUCLEOTIDE SEQUENCE [LARGE SCALE GENOMIC DNA]</scope>
    <source>
        <strain evidence="3 4">PG3</strain>
    </source>
</reference>
<dbReference type="AlphaFoldDB" id="A0A135LX64"/>
<dbReference type="EMBL" id="LHQR01000014">
    <property type="protein sequence ID" value="KXG53554.1"/>
    <property type="molecule type" value="Genomic_DNA"/>
</dbReference>
<dbReference type="PANTHER" id="PTHR38046">
    <property type="entry name" value="CRYPTIC LOCI REGULATOR 2"/>
    <property type="match status" value="1"/>
</dbReference>
<protein>
    <submittedName>
        <fullName evidence="3">Transcription-silencing protein Clr2</fullName>
    </submittedName>
</protein>
<dbReference type="GO" id="GO:0031934">
    <property type="term" value="C:mating-type region heterochromatin"/>
    <property type="evidence" value="ECO:0007669"/>
    <property type="project" value="TreeGrafter"/>
</dbReference>
<dbReference type="InterPro" id="IPR018839">
    <property type="entry name" value="Tscrpt-silencing_Clr2_C"/>
</dbReference>
<dbReference type="GeneID" id="63703617"/>
<evidence type="ECO:0000259" key="2">
    <source>
        <dbReference type="Pfam" id="PF10383"/>
    </source>
</evidence>
<proteinExistence type="predicted"/>
<dbReference type="RefSeq" id="XP_040652089.1">
    <property type="nucleotide sequence ID" value="XM_040788317.1"/>
</dbReference>
<feature type="compositionally biased region" description="Low complexity" evidence="1">
    <location>
        <begin position="510"/>
        <end position="529"/>
    </location>
</feature>
<gene>
    <name evidence="3" type="ORF">PGRI_006040</name>
</gene>
<dbReference type="STRING" id="5078.A0A135LX64"/>
<keyword evidence="4" id="KW-1185">Reference proteome</keyword>
<dbReference type="GO" id="GO:0070824">
    <property type="term" value="C:SHREC complex"/>
    <property type="evidence" value="ECO:0007669"/>
    <property type="project" value="InterPro"/>
</dbReference>
<feature type="region of interest" description="Disordered" evidence="1">
    <location>
        <begin position="507"/>
        <end position="597"/>
    </location>
</feature>